<dbReference type="EMBL" id="JAGEUA010000002">
    <property type="protein sequence ID" value="KAL1006427.1"/>
    <property type="molecule type" value="Genomic_DNA"/>
</dbReference>
<feature type="chain" id="PRO_5044779559" description="Immunoglobulin domain-containing protein" evidence="6">
    <location>
        <begin position="24"/>
        <end position="425"/>
    </location>
</feature>
<dbReference type="SUPFAM" id="SSF48726">
    <property type="entry name" value="Immunoglobulin"/>
    <property type="match status" value="2"/>
</dbReference>
<feature type="transmembrane region" description="Helical" evidence="5">
    <location>
        <begin position="264"/>
        <end position="287"/>
    </location>
</feature>
<keyword evidence="2 5" id="KW-0812">Transmembrane</keyword>
<dbReference type="InterPro" id="IPR013783">
    <property type="entry name" value="Ig-like_fold"/>
</dbReference>
<feature type="domain" description="Immunoglobulin" evidence="7">
    <location>
        <begin position="131"/>
        <end position="231"/>
    </location>
</feature>
<dbReference type="AlphaFoldDB" id="A0ABD0XEZ7"/>
<reference evidence="8 9" key="1">
    <citation type="submission" date="2024-06" db="EMBL/GenBank/DDBJ databases">
        <authorList>
            <person name="Pan Q."/>
            <person name="Wen M."/>
            <person name="Jouanno E."/>
            <person name="Zahm M."/>
            <person name="Klopp C."/>
            <person name="Cabau C."/>
            <person name="Louis A."/>
            <person name="Berthelot C."/>
            <person name="Parey E."/>
            <person name="Roest Crollius H."/>
            <person name="Montfort J."/>
            <person name="Robinson-Rechavi M."/>
            <person name="Bouchez O."/>
            <person name="Lampietro C."/>
            <person name="Lopez Roques C."/>
            <person name="Donnadieu C."/>
            <person name="Postlethwait J."/>
            <person name="Bobe J."/>
            <person name="Verreycken H."/>
            <person name="Guiguen Y."/>
        </authorList>
    </citation>
    <scope>NUCLEOTIDE SEQUENCE [LARGE SCALE GENOMIC DNA]</scope>
    <source>
        <strain evidence="8">Up_M1</strain>
        <tissue evidence="8">Testis</tissue>
    </source>
</reference>
<accession>A0ABD0XEZ7</accession>
<evidence type="ECO:0000259" key="7">
    <source>
        <dbReference type="SMART" id="SM00409"/>
    </source>
</evidence>
<evidence type="ECO:0000256" key="1">
    <source>
        <dbReference type="ARBA" id="ARBA00004370"/>
    </source>
</evidence>
<dbReference type="Proteomes" id="UP001557470">
    <property type="component" value="Unassembled WGS sequence"/>
</dbReference>
<comment type="caution">
    <text evidence="8">The sequence shown here is derived from an EMBL/GenBank/DDBJ whole genome shotgun (WGS) entry which is preliminary data.</text>
</comment>
<evidence type="ECO:0000256" key="5">
    <source>
        <dbReference type="SAM" id="Phobius"/>
    </source>
</evidence>
<proteinExistence type="predicted"/>
<keyword evidence="9" id="KW-1185">Reference proteome</keyword>
<evidence type="ECO:0000256" key="2">
    <source>
        <dbReference type="ARBA" id="ARBA00022692"/>
    </source>
</evidence>
<feature type="compositionally biased region" description="Basic and acidic residues" evidence="4">
    <location>
        <begin position="321"/>
        <end position="341"/>
    </location>
</feature>
<dbReference type="CDD" id="cd05716">
    <property type="entry name" value="IgV_pIgR_like"/>
    <property type="match status" value="2"/>
</dbReference>
<feature type="region of interest" description="Disordered" evidence="4">
    <location>
        <begin position="383"/>
        <end position="425"/>
    </location>
</feature>
<dbReference type="PANTHER" id="PTHR11860:SF118">
    <property type="entry name" value="CMRF35-LIKE MOLECULE 3-RELATED"/>
    <property type="match status" value="1"/>
</dbReference>
<protein>
    <recommendedName>
        <fullName evidence="7">Immunoglobulin domain-containing protein</fullName>
    </recommendedName>
</protein>
<evidence type="ECO:0000313" key="9">
    <source>
        <dbReference type="Proteomes" id="UP001557470"/>
    </source>
</evidence>
<keyword evidence="6" id="KW-0732">Signal</keyword>
<dbReference type="SMART" id="SM00409">
    <property type="entry name" value="IG"/>
    <property type="match status" value="2"/>
</dbReference>
<dbReference type="GO" id="GO:0016020">
    <property type="term" value="C:membrane"/>
    <property type="evidence" value="ECO:0007669"/>
    <property type="project" value="UniProtKB-SubCell"/>
</dbReference>
<name>A0ABD0XEZ7_UMBPY</name>
<evidence type="ECO:0000313" key="8">
    <source>
        <dbReference type="EMBL" id="KAL1006427.1"/>
    </source>
</evidence>
<gene>
    <name evidence="8" type="ORF">UPYG_G00072220</name>
</gene>
<dbReference type="InterPro" id="IPR003599">
    <property type="entry name" value="Ig_sub"/>
</dbReference>
<dbReference type="InterPro" id="IPR050671">
    <property type="entry name" value="CD300_family_receptors"/>
</dbReference>
<dbReference type="InterPro" id="IPR013106">
    <property type="entry name" value="Ig_V-set"/>
</dbReference>
<dbReference type="Pfam" id="PF07686">
    <property type="entry name" value="V-set"/>
    <property type="match status" value="2"/>
</dbReference>
<keyword evidence="5" id="KW-1133">Transmembrane helix</keyword>
<evidence type="ECO:0000256" key="6">
    <source>
        <dbReference type="SAM" id="SignalP"/>
    </source>
</evidence>
<sequence>MTRFQIEFFGIFSATLWMSIVDGNIVSGYLGRGAEIKCPYGSGYESNNKYLCNRVCGASDVVIETPSGVSHVERSRFSLNDDRERRVFTVNISNLTMSDAGTYWCGVSRFFYDLNIEVILQVVKDWCCDNPTLVQGTSPGPVRVRCPYEPQHKDNEKYVCIGSRPSTCLQQALITSRQTKPEGIFLHDNKAAGVFTVTITGLTKKDSGMYMCGIRIDRGLDVYSLVSLEINAETEQTTSFPSTTNFVTTVTPSTSPGTSMLTQVTVISVSVIVAVLVLLFVFIIIIYKCTSKTILGSAKLNKQTELEEESKKSAICVKLGSGKDPHSSHPESEESAEQTRHTGLQEDIYQNTDVAVSVKLASGLQQETGLLEDIYVNTDARKEVNRKPAHSQHQPSFPSEHESMYYNTTANKNYNKRVVTSKHRR</sequence>
<organism evidence="8 9">
    <name type="scientific">Umbra pygmaea</name>
    <name type="common">Eastern mudminnow</name>
    <dbReference type="NCBI Taxonomy" id="75934"/>
    <lineage>
        <taxon>Eukaryota</taxon>
        <taxon>Metazoa</taxon>
        <taxon>Chordata</taxon>
        <taxon>Craniata</taxon>
        <taxon>Vertebrata</taxon>
        <taxon>Euteleostomi</taxon>
        <taxon>Actinopterygii</taxon>
        <taxon>Neopterygii</taxon>
        <taxon>Teleostei</taxon>
        <taxon>Protacanthopterygii</taxon>
        <taxon>Esociformes</taxon>
        <taxon>Umbridae</taxon>
        <taxon>Umbra</taxon>
    </lineage>
</organism>
<feature type="domain" description="Immunoglobulin" evidence="7">
    <location>
        <begin position="23"/>
        <end position="123"/>
    </location>
</feature>
<comment type="subcellular location">
    <subcellularLocation>
        <location evidence="1">Membrane</location>
    </subcellularLocation>
</comment>
<dbReference type="PANTHER" id="PTHR11860">
    <property type="entry name" value="POLYMERIC-IMMUNOGLOBULIN RECEPTOR"/>
    <property type="match status" value="1"/>
</dbReference>
<feature type="region of interest" description="Disordered" evidence="4">
    <location>
        <begin position="318"/>
        <end position="341"/>
    </location>
</feature>
<keyword evidence="3 5" id="KW-0472">Membrane</keyword>
<feature type="signal peptide" evidence="6">
    <location>
        <begin position="1"/>
        <end position="23"/>
    </location>
</feature>
<evidence type="ECO:0000256" key="3">
    <source>
        <dbReference type="ARBA" id="ARBA00023136"/>
    </source>
</evidence>
<dbReference type="Gene3D" id="2.60.40.10">
    <property type="entry name" value="Immunoglobulins"/>
    <property type="match status" value="2"/>
</dbReference>
<dbReference type="InterPro" id="IPR036179">
    <property type="entry name" value="Ig-like_dom_sf"/>
</dbReference>
<evidence type="ECO:0000256" key="4">
    <source>
        <dbReference type="SAM" id="MobiDB-lite"/>
    </source>
</evidence>